<evidence type="ECO:0000256" key="1">
    <source>
        <dbReference type="SAM" id="MobiDB-lite"/>
    </source>
</evidence>
<organism evidence="3 4">
    <name type="scientific">Meganyctiphanes norvegica</name>
    <name type="common">Northern krill</name>
    <name type="synonym">Thysanopoda norvegica</name>
    <dbReference type="NCBI Taxonomy" id="48144"/>
    <lineage>
        <taxon>Eukaryota</taxon>
        <taxon>Metazoa</taxon>
        <taxon>Ecdysozoa</taxon>
        <taxon>Arthropoda</taxon>
        <taxon>Crustacea</taxon>
        <taxon>Multicrustacea</taxon>
        <taxon>Malacostraca</taxon>
        <taxon>Eumalacostraca</taxon>
        <taxon>Eucarida</taxon>
        <taxon>Euphausiacea</taxon>
        <taxon>Euphausiidae</taxon>
        <taxon>Meganyctiphanes</taxon>
    </lineage>
</organism>
<feature type="chain" id="PRO_5043752278" evidence="2">
    <location>
        <begin position="27"/>
        <end position="180"/>
    </location>
</feature>
<evidence type="ECO:0000313" key="3">
    <source>
        <dbReference type="EMBL" id="CAL4152670.1"/>
    </source>
</evidence>
<feature type="region of interest" description="Disordered" evidence="1">
    <location>
        <begin position="72"/>
        <end position="123"/>
    </location>
</feature>
<dbReference type="AlphaFoldDB" id="A0AAV2S1K4"/>
<dbReference type="EMBL" id="CAXKWB010039073">
    <property type="protein sequence ID" value="CAL4152670.1"/>
    <property type="molecule type" value="Genomic_DNA"/>
</dbReference>
<evidence type="ECO:0000256" key="2">
    <source>
        <dbReference type="SAM" id="SignalP"/>
    </source>
</evidence>
<keyword evidence="4" id="KW-1185">Reference proteome</keyword>
<keyword evidence="2" id="KW-0732">Signal</keyword>
<feature type="region of interest" description="Disordered" evidence="1">
    <location>
        <begin position="36"/>
        <end position="57"/>
    </location>
</feature>
<dbReference type="Proteomes" id="UP001497623">
    <property type="component" value="Unassembled WGS sequence"/>
</dbReference>
<reference evidence="3 4" key="1">
    <citation type="submission" date="2024-05" db="EMBL/GenBank/DDBJ databases">
        <authorList>
            <person name="Wallberg A."/>
        </authorList>
    </citation>
    <scope>NUCLEOTIDE SEQUENCE [LARGE SCALE GENOMIC DNA]</scope>
</reference>
<proteinExistence type="predicted"/>
<accession>A0AAV2S1K4</accession>
<comment type="caution">
    <text evidence="3">The sequence shown here is derived from an EMBL/GenBank/DDBJ whole genome shotgun (WGS) entry which is preliminary data.</text>
</comment>
<gene>
    <name evidence="3" type="ORF">MNOR_LOCUS31023</name>
</gene>
<feature type="compositionally biased region" description="Pro residues" evidence="1">
    <location>
        <begin position="72"/>
        <end position="109"/>
    </location>
</feature>
<name>A0AAV2S1K4_MEGNR</name>
<evidence type="ECO:0000313" key="4">
    <source>
        <dbReference type="Proteomes" id="UP001497623"/>
    </source>
</evidence>
<protein>
    <submittedName>
        <fullName evidence="3">Uncharacterized protein</fullName>
    </submittedName>
</protein>
<sequence length="180" mass="19222">MSGKVDALLMLLVLNLVHTSAPFTLGDNIRPWNHGFQPWDPQGPAAPPFGAAGHEVNHLPWGPPPPLWRPLPPPWGPPPPRWGPSPPPWGPPPPPGGPPPPPWGPPGPAAPFDSGDGTSSGGNLYSVFNAPRFRNAVFDCGPTGGQFVDACGKCDDCPPCHRLSARTCKCHKRFRCRPQN</sequence>
<feature type="signal peptide" evidence="2">
    <location>
        <begin position="1"/>
        <end position="26"/>
    </location>
</feature>